<protein>
    <submittedName>
        <fullName evidence="1">Uncharacterized protein</fullName>
    </submittedName>
</protein>
<evidence type="ECO:0000313" key="2">
    <source>
        <dbReference type="Proteomes" id="UP001501116"/>
    </source>
</evidence>
<proteinExistence type="predicted"/>
<keyword evidence="2" id="KW-1185">Reference proteome</keyword>
<dbReference type="Proteomes" id="UP001501116">
    <property type="component" value="Unassembled WGS sequence"/>
</dbReference>
<organism evidence="1 2">
    <name type="scientific">Amycolatopsis minnesotensis</name>
    <dbReference type="NCBI Taxonomy" id="337894"/>
    <lineage>
        <taxon>Bacteria</taxon>
        <taxon>Bacillati</taxon>
        <taxon>Actinomycetota</taxon>
        <taxon>Actinomycetes</taxon>
        <taxon>Pseudonocardiales</taxon>
        <taxon>Pseudonocardiaceae</taxon>
        <taxon>Amycolatopsis</taxon>
    </lineage>
</organism>
<accession>A0ABP5CDA7</accession>
<reference evidence="2" key="1">
    <citation type="journal article" date="2019" name="Int. J. Syst. Evol. Microbiol.">
        <title>The Global Catalogue of Microorganisms (GCM) 10K type strain sequencing project: providing services to taxonomists for standard genome sequencing and annotation.</title>
        <authorList>
            <consortium name="The Broad Institute Genomics Platform"/>
            <consortium name="The Broad Institute Genome Sequencing Center for Infectious Disease"/>
            <person name="Wu L."/>
            <person name="Ma J."/>
        </authorList>
    </citation>
    <scope>NUCLEOTIDE SEQUENCE [LARGE SCALE GENOMIC DNA]</scope>
    <source>
        <strain evidence="2">JCM 14545</strain>
    </source>
</reference>
<dbReference type="RefSeq" id="WP_344419671.1">
    <property type="nucleotide sequence ID" value="NZ_BAAANN010000013.1"/>
</dbReference>
<gene>
    <name evidence="1" type="ORF">GCM10009754_36660</name>
</gene>
<comment type="caution">
    <text evidence="1">The sequence shown here is derived from an EMBL/GenBank/DDBJ whole genome shotgun (WGS) entry which is preliminary data.</text>
</comment>
<evidence type="ECO:0000313" key="1">
    <source>
        <dbReference type="EMBL" id="GAA1962176.1"/>
    </source>
</evidence>
<dbReference type="EMBL" id="BAAANN010000013">
    <property type="protein sequence ID" value="GAA1962176.1"/>
    <property type="molecule type" value="Genomic_DNA"/>
</dbReference>
<sequence>MTDENQDMVEAGRQAYSAGESGAPWLNAAVREAIGDRPVGTGAVEIMRQFQLGWAEALLASETAVHFESPQSPGCAACPSRADEPVVTANPQAVNCWACRETEDWRSGMDAVLLEDELPEATETEPDRIVILREMRDKFVMRKIDGVVIDPQTANAIVTVHDALKPELRVKLVAMPILTMVQVAWKLVGGS</sequence>
<name>A0ABP5CDA7_9PSEU</name>